<dbReference type="GO" id="GO:0009507">
    <property type="term" value="C:chloroplast"/>
    <property type="evidence" value="ECO:0007669"/>
    <property type="project" value="EnsemblPlants"/>
</dbReference>
<name>J3LJQ5_ORYBR</name>
<dbReference type="PROSITE" id="PS50088">
    <property type="entry name" value="ANK_REPEAT"/>
    <property type="match status" value="4"/>
</dbReference>
<dbReference type="HOGENOM" id="CLU_048352_0_0_1"/>
<dbReference type="SMART" id="SM00248">
    <property type="entry name" value="ANK"/>
    <property type="match status" value="5"/>
</dbReference>
<evidence type="ECO:0000256" key="2">
    <source>
        <dbReference type="ARBA" id="ARBA00023043"/>
    </source>
</evidence>
<feature type="region of interest" description="Disordered" evidence="4">
    <location>
        <begin position="185"/>
        <end position="205"/>
    </location>
</feature>
<feature type="region of interest" description="Disordered" evidence="4">
    <location>
        <begin position="82"/>
        <end position="118"/>
    </location>
</feature>
<dbReference type="STRING" id="4533.J3LJQ5"/>
<evidence type="ECO:0000256" key="5">
    <source>
        <dbReference type="SAM" id="SignalP"/>
    </source>
</evidence>
<organism evidence="6">
    <name type="scientific">Oryza brachyantha</name>
    <name type="common">malo sina</name>
    <dbReference type="NCBI Taxonomy" id="4533"/>
    <lineage>
        <taxon>Eukaryota</taxon>
        <taxon>Viridiplantae</taxon>
        <taxon>Streptophyta</taxon>
        <taxon>Embryophyta</taxon>
        <taxon>Tracheophyta</taxon>
        <taxon>Spermatophyta</taxon>
        <taxon>Magnoliopsida</taxon>
        <taxon>Liliopsida</taxon>
        <taxon>Poales</taxon>
        <taxon>Poaceae</taxon>
        <taxon>BOP clade</taxon>
        <taxon>Oryzoideae</taxon>
        <taxon>Oryzeae</taxon>
        <taxon>Oryzinae</taxon>
        <taxon>Oryza</taxon>
    </lineage>
</organism>
<reference evidence="6" key="1">
    <citation type="journal article" date="2013" name="Nat. Commun.">
        <title>Whole-genome sequencing of Oryza brachyantha reveals mechanisms underlying Oryza genome evolution.</title>
        <authorList>
            <person name="Chen J."/>
            <person name="Huang Q."/>
            <person name="Gao D."/>
            <person name="Wang J."/>
            <person name="Lang Y."/>
            <person name="Liu T."/>
            <person name="Li B."/>
            <person name="Bai Z."/>
            <person name="Luis Goicoechea J."/>
            <person name="Liang C."/>
            <person name="Chen C."/>
            <person name="Zhang W."/>
            <person name="Sun S."/>
            <person name="Liao Y."/>
            <person name="Zhang X."/>
            <person name="Yang L."/>
            <person name="Song C."/>
            <person name="Wang M."/>
            <person name="Shi J."/>
            <person name="Liu G."/>
            <person name="Liu J."/>
            <person name="Zhou H."/>
            <person name="Zhou W."/>
            <person name="Yu Q."/>
            <person name="An N."/>
            <person name="Chen Y."/>
            <person name="Cai Q."/>
            <person name="Wang B."/>
            <person name="Liu B."/>
            <person name="Min J."/>
            <person name="Huang Y."/>
            <person name="Wu H."/>
            <person name="Li Z."/>
            <person name="Zhang Y."/>
            <person name="Yin Y."/>
            <person name="Song W."/>
            <person name="Jiang J."/>
            <person name="Jackson S.A."/>
            <person name="Wing R.A."/>
            <person name="Wang J."/>
            <person name="Chen M."/>
        </authorList>
    </citation>
    <scope>NUCLEOTIDE SEQUENCE [LARGE SCALE GENOMIC DNA]</scope>
    <source>
        <strain evidence="6">cv. IRGC 101232</strain>
    </source>
</reference>
<dbReference type="Gramene" id="OB03G12810.1">
    <property type="protein sequence ID" value="OB03G12810.1"/>
    <property type="gene ID" value="OB03G12810"/>
</dbReference>
<dbReference type="SUPFAM" id="SSF48403">
    <property type="entry name" value="Ankyrin repeat"/>
    <property type="match status" value="1"/>
</dbReference>
<feature type="repeat" description="ANK" evidence="3">
    <location>
        <begin position="363"/>
        <end position="395"/>
    </location>
</feature>
<dbReference type="Proteomes" id="UP000006038">
    <property type="component" value="Chromosome 3"/>
</dbReference>
<sequence length="499" mass="55264">MPPSLSLHHHLLLLFPFPSNAQTLNPLSASPRLHPPSKSPASSLLKRPLVSSPSSFAVAAVDEFDEDVAIGDCLVFEDDAFEEPDLDLPSPAPSTASRPRRKPAAEGGGGGSLVPDKWRDAAEEINMTKKEKRRIAHGLRFGSRLERRGPPPGPARAYREGRLDADLGRVERDYAEPIERSTVPDRVEAPQPPVPGTRVAPRNPRMGMGARSLDDITELFSSTEYVPGEMEDGSNPKGRRKLFTDEEKVLLNKRLPDLEAATSSKWLPLHTIAASGDFYLLDNLLKHNIDVNALDKDGLLAIHKAIISKKHAIINYLLRNSANPFIRDKDGATLMHYAVQTACSQTIKTLLLYNVDINHADDYGWTPLHLAVQTQRTDIVKLLLIKGSDRTLKTQDGFTPLELCLQLGHHARTYELIKLLKSFCLPKHHDPVQHLDDVELLGGNPVFFQCMMEMLLVQEVPYHTGKVVLVTFNLNMAHSSIPSGANLIFQVTHVEDPTS</sequence>
<reference evidence="6" key="2">
    <citation type="submission" date="2013-04" db="UniProtKB">
        <authorList>
            <consortium name="EnsemblPlants"/>
        </authorList>
    </citation>
    <scope>IDENTIFICATION</scope>
</reference>
<evidence type="ECO:0000256" key="4">
    <source>
        <dbReference type="SAM" id="MobiDB-lite"/>
    </source>
</evidence>
<accession>J3LJQ5</accession>
<feature type="region of interest" description="Disordered" evidence="4">
    <location>
        <begin position="26"/>
        <end position="46"/>
    </location>
</feature>
<dbReference type="Pfam" id="PF12796">
    <property type="entry name" value="Ank_2"/>
    <property type="match status" value="1"/>
</dbReference>
<feature type="signal peptide" evidence="5">
    <location>
        <begin position="1"/>
        <end position="21"/>
    </location>
</feature>
<feature type="repeat" description="ANK" evidence="3">
    <location>
        <begin position="330"/>
        <end position="362"/>
    </location>
</feature>
<evidence type="ECO:0000313" key="6">
    <source>
        <dbReference type="EnsemblPlants" id="OB03G12810.1"/>
    </source>
</evidence>
<keyword evidence="7" id="KW-1185">Reference proteome</keyword>
<dbReference type="InterPro" id="IPR002110">
    <property type="entry name" value="Ankyrin_rpt"/>
</dbReference>
<evidence type="ECO:0000256" key="1">
    <source>
        <dbReference type="ARBA" id="ARBA00022737"/>
    </source>
</evidence>
<protein>
    <submittedName>
        <fullName evidence="6">Uncharacterized protein</fullName>
    </submittedName>
</protein>
<dbReference type="eggNOG" id="KOG0504">
    <property type="taxonomic scope" value="Eukaryota"/>
</dbReference>
<dbReference type="InterPro" id="IPR036770">
    <property type="entry name" value="Ankyrin_rpt-contain_sf"/>
</dbReference>
<dbReference type="AlphaFoldDB" id="J3LJQ5"/>
<proteinExistence type="predicted"/>
<keyword evidence="5" id="KW-0732">Signal</keyword>
<feature type="repeat" description="ANK" evidence="3">
    <location>
        <begin position="297"/>
        <end position="329"/>
    </location>
</feature>
<dbReference type="PROSITE" id="PS50297">
    <property type="entry name" value="ANK_REP_REGION"/>
    <property type="match status" value="1"/>
</dbReference>
<dbReference type="PANTHER" id="PTHR24203">
    <property type="entry name" value="ANKYRIN REPEAT FAMILY PROTEIN"/>
    <property type="match status" value="1"/>
</dbReference>
<keyword evidence="2 3" id="KW-0040">ANK repeat</keyword>
<evidence type="ECO:0000313" key="7">
    <source>
        <dbReference type="Proteomes" id="UP000006038"/>
    </source>
</evidence>
<feature type="repeat" description="ANK" evidence="3">
    <location>
        <begin position="264"/>
        <end position="296"/>
    </location>
</feature>
<evidence type="ECO:0000256" key="3">
    <source>
        <dbReference type="PROSITE-ProRule" id="PRU00023"/>
    </source>
</evidence>
<dbReference type="FunFam" id="1.25.40.20:FF:000461">
    <property type="entry name" value="Ankyrin repeat domain-containing protein, chloroplastic"/>
    <property type="match status" value="1"/>
</dbReference>
<dbReference type="Gene3D" id="1.25.40.20">
    <property type="entry name" value="Ankyrin repeat-containing domain"/>
    <property type="match status" value="2"/>
</dbReference>
<dbReference type="EnsemblPlants" id="OB03G12810.1">
    <property type="protein sequence ID" value="OB03G12810.1"/>
    <property type="gene ID" value="OB03G12810"/>
</dbReference>
<keyword evidence="1" id="KW-0677">Repeat</keyword>
<feature type="chain" id="PRO_5003772425" evidence="5">
    <location>
        <begin position="22"/>
        <end position="499"/>
    </location>
</feature>
<dbReference type="GO" id="GO:0140693">
    <property type="term" value="F:molecular condensate scaffold activity"/>
    <property type="evidence" value="ECO:0007669"/>
    <property type="project" value="EnsemblPlants"/>
</dbReference>
<dbReference type="PANTHER" id="PTHR24203:SF86">
    <property type="entry name" value="PROTEASOME 26S SUBUNIT, NON-ATPASE 10"/>
    <property type="match status" value="1"/>
</dbReference>
<dbReference type="OMA" id="TASTHMI"/>